<organism evidence="2 3">
    <name type="scientific">Microbacterium phage Koji</name>
    <dbReference type="NCBI Taxonomy" id="2099625"/>
    <lineage>
        <taxon>Viruses</taxon>
        <taxon>Duplodnaviria</taxon>
        <taxon>Heunggongvirae</taxon>
        <taxon>Uroviricota</taxon>
        <taxon>Caudoviricetes</taxon>
        <taxon>Kojivirus</taxon>
        <taxon>Kojivirus koji</taxon>
    </lineage>
</organism>
<name>A0A2P1CFD7_9CAUD</name>
<dbReference type="KEGG" id="vg:40101097"/>
<gene>
    <name evidence="2" type="primary">16</name>
    <name evidence="2" type="ORF">PBI_KOJI_16</name>
</gene>
<keyword evidence="3" id="KW-1185">Reference proteome</keyword>
<dbReference type="EMBL" id="MG925345">
    <property type="protein sequence ID" value="AVJ49956.1"/>
    <property type="molecule type" value="Genomic_DNA"/>
</dbReference>
<dbReference type="GeneID" id="40101097"/>
<feature type="coiled-coil region" evidence="1">
    <location>
        <begin position="28"/>
        <end position="55"/>
    </location>
</feature>
<dbReference type="RefSeq" id="YP_009624214.1">
    <property type="nucleotide sequence ID" value="NC_042118.1"/>
</dbReference>
<dbReference type="Proteomes" id="UP000241035">
    <property type="component" value="Segment"/>
</dbReference>
<evidence type="ECO:0000313" key="3">
    <source>
        <dbReference type="Proteomes" id="UP000241035"/>
    </source>
</evidence>
<evidence type="ECO:0000313" key="2">
    <source>
        <dbReference type="EMBL" id="AVJ49956.1"/>
    </source>
</evidence>
<proteinExistence type="predicted"/>
<protein>
    <submittedName>
        <fullName evidence="2">Tail assembly chaperone</fullName>
    </submittedName>
</protein>
<accession>A0A2P1CFD7</accession>
<sequence length="312" mass="34498">MSFNSYEELMQAVEERRSDILTLEVDLGATYSQEHEEAKKELQQAKALKQLAGGQDFLADNLAALEARVAETKPEPRNVWVRFSRLKLGEWAMLVKTSGLTPIDQYEKVLPKTFIGVYGQDPAGGEDGEVIEPLSTDPALLSSKGDKGILPGGMLHQVVQAFMAWQNSSGGHHHPPYEIGPRLGVLLDMALASGRPPLRLLDEGRPDAWQEVDLEVVSQWKHMKEVKCPGCGRPLAEHLHNSTLGREETIEDYEVYSVDCPAQQAIAGGQSAWRQVNKGAIDSHMKGNGPDPSMGVYWLTKRQGERLPIPEQ</sequence>
<reference evidence="2 3" key="1">
    <citation type="submission" date="2018-02" db="EMBL/GenBank/DDBJ databases">
        <authorList>
            <person name="Zack K.M."/>
            <person name="Garlena R.A."/>
            <person name="Russell D.A."/>
            <person name="Pope W.H."/>
            <person name="Jacobs-Sera D."/>
            <person name="Hatfull G.F."/>
        </authorList>
    </citation>
    <scope>NUCLEOTIDE SEQUENCE [LARGE SCALE GENOMIC DNA]</scope>
</reference>
<keyword evidence="1" id="KW-0175">Coiled coil</keyword>
<dbReference type="OrthoDB" id="14440at10239"/>
<evidence type="ECO:0000256" key="1">
    <source>
        <dbReference type="SAM" id="Coils"/>
    </source>
</evidence>